<dbReference type="PATRIC" id="fig|1618776.3.peg.361"/>
<dbReference type="AlphaFoldDB" id="A0A0G0QS44"/>
<keyword evidence="1" id="KW-0732">Signal</keyword>
<evidence type="ECO:0000313" key="2">
    <source>
        <dbReference type="EMBL" id="KKR43249.1"/>
    </source>
</evidence>
<accession>A0A0G0QS44</accession>
<evidence type="ECO:0000313" key="3">
    <source>
        <dbReference type="Proteomes" id="UP000034301"/>
    </source>
</evidence>
<protein>
    <submittedName>
        <fullName evidence="2">Uncharacterized protein</fullName>
    </submittedName>
</protein>
<dbReference type="EMBL" id="LBYC01000006">
    <property type="protein sequence ID" value="KKR43249.1"/>
    <property type="molecule type" value="Genomic_DNA"/>
</dbReference>
<reference evidence="2 3" key="1">
    <citation type="journal article" date="2015" name="Nature">
        <title>rRNA introns, odd ribosomes, and small enigmatic genomes across a large radiation of phyla.</title>
        <authorList>
            <person name="Brown C.T."/>
            <person name="Hug L.A."/>
            <person name="Thomas B.C."/>
            <person name="Sharon I."/>
            <person name="Castelle C.J."/>
            <person name="Singh A."/>
            <person name="Wilkins M.J."/>
            <person name="Williams K.H."/>
            <person name="Banfield J.F."/>
        </authorList>
    </citation>
    <scope>NUCLEOTIDE SEQUENCE [LARGE SCALE GENOMIC DNA]</scope>
</reference>
<feature type="signal peptide" evidence="1">
    <location>
        <begin position="1"/>
        <end position="23"/>
    </location>
</feature>
<evidence type="ECO:0000256" key="1">
    <source>
        <dbReference type="SAM" id="SignalP"/>
    </source>
</evidence>
<dbReference type="Proteomes" id="UP000034301">
    <property type="component" value="Unassembled WGS sequence"/>
</dbReference>
<gene>
    <name evidence="2" type="ORF">UT78_C0006G0023</name>
</gene>
<comment type="caution">
    <text evidence="2">The sequence shown here is derived from an EMBL/GenBank/DDBJ whole genome shotgun (WGS) entry which is preliminary data.</text>
</comment>
<feature type="chain" id="PRO_5002534095" evidence="1">
    <location>
        <begin position="24"/>
        <end position="324"/>
    </location>
</feature>
<name>A0A0G0QS44_9BACT</name>
<organism evidence="2 3">
    <name type="scientific">Candidatus Nomurabacteria bacterium GW2011_GWF2_40_12</name>
    <dbReference type="NCBI Taxonomy" id="1618776"/>
    <lineage>
        <taxon>Bacteria</taxon>
        <taxon>Candidatus Nomuraibacteriota</taxon>
    </lineage>
</organism>
<sequence>MSKKVLSIFVLVLTLAFSTQAFASLTFTTDAITGTTTSSIDLGSGNALSLQTTGNGAINLGSGLLTSLGGATFSGTVKGLNVYENVGNLALGSEALNRTTTGSENTVIGFQTLFSNTSGSSNTANGAYALYSNTTGGSNTAIGWSSLGYSTTGSSNTAIGSNSLGVGTVTGNYNTANGALALGGNTTGSSNTAIGASAGWKSGATPATANAVTIGSNLTFLGYQSGLGSTTQRTNSTAIGNEAYVDADNTVVLGDENVVDVFAGSTKQAKVSAKGIQLTTGTKPTCDATTRGTVWYVAGGTGVADTSEMCRKDAGDAYAWVALY</sequence>
<proteinExistence type="predicted"/>